<dbReference type="Proteomes" id="UP001055811">
    <property type="component" value="Linkage Group LG03"/>
</dbReference>
<organism evidence="1 2">
    <name type="scientific">Cichorium intybus</name>
    <name type="common">Chicory</name>
    <dbReference type="NCBI Taxonomy" id="13427"/>
    <lineage>
        <taxon>Eukaryota</taxon>
        <taxon>Viridiplantae</taxon>
        <taxon>Streptophyta</taxon>
        <taxon>Embryophyta</taxon>
        <taxon>Tracheophyta</taxon>
        <taxon>Spermatophyta</taxon>
        <taxon>Magnoliopsida</taxon>
        <taxon>eudicotyledons</taxon>
        <taxon>Gunneridae</taxon>
        <taxon>Pentapetalae</taxon>
        <taxon>asterids</taxon>
        <taxon>campanulids</taxon>
        <taxon>Asterales</taxon>
        <taxon>Asteraceae</taxon>
        <taxon>Cichorioideae</taxon>
        <taxon>Cichorieae</taxon>
        <taxon>Cichoriinae</taxon>
        <taxon>Cichorium</taxon>
    </lineage>
</organism>
<evidence type="ECO:0000313" key="1">
    <source>
        <dbReference type="EMBL" id="KAI3764878.1"/>
    </source>
</evidence>
<gene>
    <name evidence="1" type="ORF">L2E82_14895</name>
</gene>
<sequence>MTKTTSISLWVSPVNQIQSQKHLLHHKNIKFQLNQTSRSSKLLSPSFNTLYCTRIPATLSLTSTANHQVTDYNDDICRFCEVGNLQKTMDFIGNSEETILDIKTYCHILQLCADSKALHHGRTIHNLICSRGIELDSVLGSKLVFMYVSCGDVREGRRIFNSIVTHNVFLWNFMMNAYAKMGDYEESVYLFQKMLEMGIEPDSYTFSCILKCFAALGNENIGETIHGYVLKSGFGFDSTVVNSMISLYFKHANIDNARKLFDHLPERDVITWNTMISGYVANSLAKKGFEVFTDMIGSGVTVDLATMVSVVAACASMGVLTLGQTVHAYAVKGEFDKKTKFNNTLLDMYSKCGDMDAALKVFKNMDEKSVVSWTSLIAGYTRKDQSDKAIELFLNMKKKGIKPDTFTVTSILHACASNGSLEKGKEVHNYINENQIQSLAVSNALMDMNLLIKSDEFSLILMMILETSKQKIPTGTQVAMMSQQEEFSELRMRNKSQKSKLQLIKN</sequence>
<keyword evidence="2" id="KW-1185">Reference proteome</keyword>
<name>A0ACB9F1W4_CICIN</name>
<evidence type="ECO:0000313" key="2">
    <source>
        <dbReference type="Proteomes" id="UP001055811"/>
    </source>
</evidence>
<reference evidence="2" key="1">
    <citation type="journal article" date="2022" name="Mol. Ecol. Resour.">
        <title>The genomes of chicory, endive, great burdock and yacon provide insights into Asteraceae palaeo-polyploidization history and plant inulin production.</title>
        <authorList>
            <person name="Fan W."/>
            <person name="Wang S."/>
            <person name="Wang H."/>
            <person name="Wang A."/>
            <person name="Jiang F."/>
            <person name="Liu H."/>
            <person name="Zhao H."/>
            <person name="Xu D."/>
            <person name="Zhang Y."/>
        </authorList>
    </citation>
    <scope>NUCLEOTIDE SEQUENCE [LARGE SCALE GENOMIC DNA]</scope>
    <source>
        <strain evidence="2">cv. Punajuju</strain>
    </source>
</reference>
<accession>A0ACB9F1W4</accession>
<proteinExistence type="predicted"/>
<dbReference type="EMBL" id="CM042011">
    <property type="protein sequence ID" value="KAI3764878.1"/>
    <property type="molecule type" value="Genomic_DNA"/>
</dbReference>
<reference evidence="1 2" key="2">
    <citation type="journal article" date="2022" name="Mol. Ecol. Resour.">
        <title>The genomes of chicory, endive, great burdock and yacon provide insights into Asteraceae paleo-polyploidization history and plant inulin production.</title>
        <authorList>
            <person name="Fan W."/>
            <person name="Wang S."/>
            <person name="Wang H."/>
            <person name="Wang A."/>
            <person name="Jiang F."/>
            <person name="Liu H."/>
            <person name="Zhao H."/>
            <person name="Xu D."/>
            <person name="Zhang Y."/>
        </authorList>
    </citation>
    <scope>NUCLEOTIDE SEQUENCE [LARGE SCALE GENOMIC DNA]</scope>
    <source>
        <strain evidence="2">cv. Punajuju</strain>
        <tissue evidence="1">Leaves</tissue>
    </source>
</reference>
<comment type="caution">
    <text evidence="1">The sequence shown here is derived from an EMBL/GenBank/DDBJ whole genome shotgun (WGS) entry which is preliminary data.</text>
</comment>
<protein>
    <submittedName>
        <fullName evidence="1">Uncharacterized protein</fullName>
    </submittedName>
</protein>